<dbReference type="RefSeq" id="WP_182669614.1">
    <property type="nucleotide sequence ID" value="NZ_JACHTE010000006.1"/>
</dbReference>
<accession>A0A7W3YF57</accession>
<feature type="transmembrane region" description="Helical" evidence="1">
    <location>
        <begin position="14"/>
        <end position="35"/>
    </location>
</feature>
<organism evidence="2 3">
    <name type="scientific">Marilutibacter penaei</name>
    <dbReference type="NCBI Taxonomy" id="2759900"/>
    <lineage>
        <taxon>Bacteria</taxon>
        <taxon>Pseudomonadati</taxon>
        <taxon>Pseudomonadota</taxon>
        <taxon>Gammaproteobacteria</taxon>
        <taxon>Lysobacterales</taxon>
        <taxon>Lysobacteraceae</taxon>
        <taxon>Marilutibacter</taxon>
    </lineage>
</organism>
<reference evidence="2 3" key="1">
    <citation type="submission" date="2020-07" db="EMBL/GenBank/DDBJ databases">
        <authorList>
            <person name="Xu S."/>
            <person name="Li A."/>
        </authorList>
    </citation>
    <scope>NUCLEOTIDE SEQUENCE [LARGE SCALE GENOMIC DNA]</scope>
    <source>
        <strain evidence="2 3">SG-8</strain>
    </source>
</reference>
<keyword evidence="1" id="KW-0812">Transmembrane</keyword>
<evidence type="ECO:0000313" key="3">
    <source>
        <dbReference type="Proteomes" id="UP000552587"/>
    </source>
</evidence>
<feature type="transmembrane region" description="Helical" evidence="1">
    <location>
        <begin position="105"/>
        <end position="130"/>
    </location>
</feature>
<feature type="transmembrane region" description="Helical" evidence="1">
    <location>
        <begin position="68"/>
        <end position="93"/>
    </location>
</feature>
<evidence type="ECO:0000256" key="1">
    <source>
        <dbReference type="SAM" id="Phobius"/>
    </source>
</evidence>
<comment type="caution">
    <text evidence="2">The sequence shown here is derived from an EMBL/GenBank/DDBJ whole genome shotgun (WGS) entry which is preliminary data.</text>
</comment>
<keyword evidence="3" id="KW-1185">Reference proteome</keyword>
<name>A0A7W3YF57_9GAMM</name>
<dbReference type="AlphaFoldDB" id="A0A7W3YF57"/>
<sequence>MDVFLQIVLSYPTVVYSVLLAVVVVYWLVAMLGMIDLDAVDGWFEADLDLDAAEAVDSGGFAGIMARFGLAGLPLMIVVTVLVLVGWLLSYFADYLLLRHLPGGLFRLLLGSGVVLATLVAAVPVTGVLLRPVRALYDRLRPEPPRSLLGMAGTVRSPVVDAGQGIAAVEDGGAGLVLQVRSDAASGFRRGDRVVLLEYLEDVNAYRVVGEDEFRGS</sequence>
<keyword evidence="1" id="KW-0472">Membrane</keyword>
<proteinExistence type="predicted"/>
<evidence type="ECO:0000313" key="2">
    <source>
        <dbReference type="EMBL" id="MBB1088847.1"/>
    </source>
</evidence>
<dbReference type="Proteomes" id="UP000552587">
    <property type="component" value="Unassembled WGS sequence"/>
</dbReference>
<dbReference type="EMBL" id="JACHTE010000006">
    <property type="protein sequence ID" value="MBB1088847.1"/>
    <property type="molecule type" value="Genomic_DNA"/>
</dbReference>
<evidence type="ECO:0008006" key="4">
    <source>
        <dbReference type="Google" id="ProtNLM"/>
    </source>
</evidence>
<gene>
    <name evidence="2" type="ORF">H4F99_10125</name>
</gene>
<protein>
    <recommendedName>
        <fullName evidence="4">DUF1449 family protein</fullName>
    </recommendedName>
</protein>
<keyword evidence="1" id="KW-1133">Transmembrane helix</keyword>